<dbReference type="AlphaFoldDB" id="A0A5B7D672"/>
<evidence type="ECO:0000313" key="2">
    <source>
        <dbReference type="EMBL" id="MPC16759.1"/>
    </source>
</evidence>
<reference evidence="2 3" key="1">
    <citation type="submission" date="2019-05" db="EMBL/GenBank/DDBJ databases">
        <title>Another draft genome of Portunus trituberculatus and its Hox gene families provides insights of decapod evolution.</title>
        <authorList>
            <person name="Jeong J.-H."/>
            <person name="Song I."/>
            <person name="Kim S."/>
            <person name="Choi T."/>
            <person name="Kim D."/>
            <person name="Ryu S."/>
            <person name="Kim W."/>
        </authorList>
    </citation>
    <scope>NUCLEOTIDE SEQUENCE [LARGE SCALE GENOMIC DNA]</scope>
    <source>
        <tissue evidence="2">Muscle</tissue>
    </source>
</reference>
<dbReference type="Proteomes" id="UP000324222">
    <property type="component" value="Unassembled WGS sequence"/>
</dbReference>
<feature type="compositionally biased region" description="Basic and acidic residues" evidence="1">
    <location>
        <begin position="1"/>
        <end position="13"/>
    </location>
</feature>
<proteinExistence type="predicted"/>
<sequence>MDRRTGTGRDRKTSHPHPTTSNTSMSDGKRFTSTAGPRGLPKFQHPKAYTSSFMNCRPDHTEPINIKITEEQQLNINNNRSSCLLSHQGTDL</sequence>
<organism evidence="2 3">
    <name type="scientific">Portunus trituberculatus</name>
    <name type="common">Swimming crab</name>
    <name type="synonym">Neptunus trituberculatus</name>
    <dbReference type="NCBI Taxonomy" id="210409"/>
    <lineage>
        <taxon>Eukaryota</taxon>
        <taxon>Metazoa</taxon>
        <taxon>Ecdysozoa</taxon>
        <taxon>Arthropoda</taxon>
        <taxon>Crustacea</taxon>
        <taxon>Multicrustacea</taxon>
        <taxon>Malacostraca</taxon>
        <taxon>Eumalacostraca</taxon>
        <taxon>Eucarida</taxon>
        <taxon>Decapoda</taxon>
        <taxon>Pleocyemata</taxon>
        <taxon>Brachyura</taxon>
        <taxon>Eubrachyura</taxon>
        <taxon>Portunoidea</taxon>
        <taxon>Portunidae</taxon>
        <taxon>Portuninae</taxon>
        <taxon>Portunus</taxon>
    </lineage>
</organism>
<evidence type="ECO:0000256" key="1">
    <source>
        <dbReference type="SAM" id="MobiDB-lite"/>
    </source>
</evidence>
<gene>
    <name evidence="2" type="ORF">E2C01_009595</name>
</gene>
<accession>A0A5B7D672</accession>
<name>A0A5B7D672_PORTR</name>
<comment type="caution">
    <text evidence="2">The sequence shown here is derived from an EMBL/GenBank/DDBJ whole genome shotgun (WGS) entry which is preliminary data.</text>
</comment>
<feature type="region of interest" description="Disordered" evidence="1">
    <location>
        <begin position="1"/>
        <end position="58"/>
    </location>
</feature>
<feature type="compositionally biased region" description="Low complexity" evidence="1">
    <location>
        <begin position="16"/>
        <end position="26"/>
    </location>
</feature>
<evidence type="ECO:0000313" key="3">
    <source>
        <dbReference type="Proteomes" id="UP000324222"/>
    </source>
</evidence>
<dbReference type="EMBL" id="VSRR010000534">
    <property type="protein sequence ID" value="MPC16759.1"/>
    <property type="molecule type" value="Genomic_DNA"/>
</dbReference>
<keyword evidence="3" id="KW-1185">Reference proteome</keyword>
<protein>
    <submittedName>
        <fullName evidence="2">Uncharacterized protein</fullName>
    </submittedName>
</protein>